<feature type="domain" description="Magnesium chelatase ChlI-like catalytic" evidence="2">
    <location>
        <begin position="183"/>
        <end position="226"/>
    </location>
</feature>
<name>A0ABW2U1Y9_9BACT</name>
<dbReference type="InterPro" id="IPR027417">
    <property type="entry name" value="P-loop_NTPase"/>
</dbReference>
<dbReference type="SUPFAM" id="SSF52540">
    <property type="entry name" value="P-loop containing nucleoside triphosphate hydrolases"/>
    <property type="match status" value="1"/>
</dbReference>
<feature type="compositionally biased region" description="Low complexity" evidence="1">
    <location>
        <begin position="29"/>
        <end position="42"/>
    </location>
</feature>
<dbReference type="GO" id="GO:0005524">
    <property type="term" value="F:ATP binding"/>
    <property type="evidence" value="ECO:0007669"/>
    <property type="project" value="UniProtKB-KW"/>
</dbReference>
<dbReference type="Proteomes" id="UP001596513">
    <property type="component" value="Unassembled WGS sequence"/>
</dbReference>
<sequence>MVEAVCCSGSTLPAACPILLPCPAGPRAAAHPRAGAARPAADSPRRPAATRRHGVRAWCTGAAATRPGPWPSLAYRLATGNPAAHWPRAAGAATNTLLEGLDFTISTKRPVLTSGSAHDGDETARQQAEALYTGQTRERAEAPATKAAEPAAAYDAPAYSRPDALAELFITEIELDAALAGLARRRNLLLQGPPGTGKTFLARRLAWLLLGAKDESRIEPGAVSSQLRLRGLYAGLPARCRRVLPPRARRAPAFVPARRG</sequence>
<proteinExistence type="predicted"/>
<evidence type="ECO:0000313" key="4">
    <source>
        <dbReference type="Proteomes" id="UP001596513"/>
    </source>
</evidence>
<comment type="caution">
    <text evidence="3">The sequence shown here is derived from an EMBL/GenBank/DDBJ whole genome shotgun (WGS) entry which is preliminary data.</text>
</comment>
<feature type="region of interest" description="Disordered" evidence="1">
    <location>
        <begin position="112"/>
        <end position="152"/>
    </location>
</feature>
<accession>A0ABW2U1Y9</accession>
<evidence type="ECO:0000259" key="2">
    <source>
        <dbReference type="Pfam" id="PF01078"/>
    </source>
</evidence>
<dbReference type="InterPro" id="IPR000523">
    <property type="entry name" value="Mg_chelatse_chII-like_cat_dom"/>
</dbReference>
<organism evidence="3 4">
    <name type="scientific">Hymenobacter humi</name>
    <dbReference type="NCBI Taxonomy" id="1411620"/>
    <lineage>
        <taxon>Bacteria</taxon>
        <taxon>Pseudomonadati</taxon>
        <taxon>Bacteroidota</taxon>
        <taxon>Cytophagia</taxon>
        <taxon>Cytophagales</taxon>
        <taxon>Hymenobacteraceae</taxon>
        <taxon>Hymenobacter</taxon>
    </lineage>
</organism>
<feature type="compositionally biased region" description="Low complexity" evidence="1">
    <location>
        <begin position="142"/>
        <end position="152"/>
    </location>
</feature>
<dbReference type="Pfam" id="PF01078">
    <property type="entry name" value="Mg_chelatase"/>
    <property type="match status" value="1"/>
</dbReference>
<reference evidence="4" key="1">
    <citation type="journal article" date="2019" name="Int. J. Syst. Evol. Microbiol.">
        <title>The Global Catalogue of Microorganisms (GCM) 10K type strain sequencing project: providing services to taxonomists for standard genome sequencing and annotation.</title>
        <authorList>
            <consortium name="The Broad Institute Genomics Platform"/>
            <consortium name="The Broad Institute Genome Sequencing Center for Infectious Disease"/>
            <person name="Wu L."/>
            <person name="Ma J."/>
        </authorList>
    </citation>
    <scope>NUCLEOTIDE SEQUENCE [LARGE SCALE GENOMIC DNA]</scope>
    <source>
        <strain evidence="4">JCM 19635</strain>
    </source>
</reference>
<keyword evidence="4" id="KW-1185">Reference proteome</keyword>
<feature type="region of interest" description="Disordered" evidence="1">
    <location>
        <begin position="29"/>
        <end position="54"/>
    </location>
</feature>
<evidence type="ECO:0000256" key="1">
    <source>
        <dbReference type="SAM" id="MobiDB-lite"/>
    </source>
</evidence>
<dbReference type="EMBL" id="JBHTEK010000001">
    <property type="protein sequence ID" value="MFC7666426.1"/>
    <property type="molecule type" value="Genomic_DNA"/>
</dbReference>
<gene>
    <name evidence="3" type="ORF">ACFQT0_02555</name>
</gene>
<protein>
    <submittedName>
        <fullName evidence="3">ATP-binding protein</fullName>
    </submittedName>
</protein>
<dbReference type="Gene3D" id="3.40.50.300">
    <property type="entry name" value="P-loop containing nucleotide triphosphate hydrolases"/>
    <property type="match status" value="1"/>
</dbReference>
<keyword evidence="3" id="KW-0547">Nucleotide-binding</keyword>
<evidence type="ECO:0000313" key="3">
    <source>
        <dbReference type="EMBL" id="MFC7666426.1"/>
    </source>
</evidence>
<keyword evidence="3" id="KW-0067">ATP-binding</keyword>
<dbReference type="RefSeq" id="WP_380200125.1">
    <property type="nucleotide sequence ID" value="NZ_JBHTEK010000001.1"/>
</dbReference>